<evidence type="ECO:0000256" key="4">
    <source>
        <dbReference type="ARBA" id="ARBA00022692"/>
    </source>
</evidence>
<evidence type="ECO:0000313" key="8">
    <source>
        <dbReference type="EMBL" id="MES1920690.1"/>
    </source>
</evidence>
<keyword evidence="4 7" id="KW-0812">Transmembrane</keyword>
<comment type="caution">
    <text evidence="8">The sequence shown here is derived from an EMBL/GenBank/DDBJ whole genome shotgun (WGS) entry which is preliminary data.</text>
</comment>
<accession>A0ABV2AM31</accession>
<organism evidence="8 9">
    <name type="scientific">Bonamia ostreae</name>
    <dbReference type="NCBI Taxonomy" id="126728"/>
    <lineage>
        <taxon>Eukaryota</taxon>
        <taxon>Sar</taxon>
        <taxon>Rhizaria</taxon>
        <taxon>Endomyxa</taxon>
        <taxon>Ascetosporea</taxon>
        <taxon>Haplosporida</taxon>
        <taxon>Bonamia</taxon>
    </lineage>
</organism>
<sequence>MPKMDKTEERAYYVLVMSRGPFLMTTLAILFPIILDLAKFNRSKDGYVHLGVLSITPANFVFVVNSITSFIVIVLSPLIGSISDINNNRKKIVVAMSLAFMIVSFSSFFLLSKKLWLFCALIQITLISIFELTNVIYNAIMASIG</sequence>
<dbReference type="InterPro" id="IPR050495">
    <property type="entry name" value="ATG22/LtaA_families"/>
</dbReference>
<keyword evidence="9" id="KW-1185">Reference proteome</keyword>
<dbReference type="Pfam" id="PF11700">
    <property type="entry name" value="ATG22"/>
    <property type="match status" value="1"/>
</dbReference>
<proteinExistence type="inferred from homology"/>
<evidence type="ECO:0000256" key="5">
    <source>
        <dbReference type="ARBA" id="ARBA00022989"/>
    </source>
</evidence>
<dbReference type="PANTHER" id="PTHR23519:SF1">
    <property type="entry name" value="AUTOPHAGY-RELATED PROTEIN 22"/>
    <property type="match status" value="1"/>
</dbReference>
<evidence type="ECO:0000256" key="7">
    <source>
        <dbReference type="SAM" id="Phobius"/>
    </source>
</evidence>
<keyword evidence="3" id="KW-0813">Transport</keyword>
<evidence type="ECO:0008006" key="10">
    <source>
        <dbReference type="Google" id="ProtNLM"/>
    </source>
</evidence>
<gene>
    <name evidence="8" type="ORF">MHBO_002335</name>
</gene>
<feature type="transmembrane region" description="Helical" evidence="7">
    <location>
        <begin position="115"/>
        <end position="137"/>
    </location>
</feature>
<keyword evidence="6 7" id="KW-0472">Membrane</keyword>
<dbReference type="InterPro" id="IPR024671">
    <property type="entry name" value="Atg22-like"/>
</dbReference>
<evidence type="ECO:0000256" key="2">
    <source>
        <dbReference type="ARBA" id="ARBA00006978"/>
    </source>
</evidence>
<evidence type="ECO:0000313" key="9">
    <source>
        <dbReference type="Proteomes" id="UP001439008"/>
    </source>
</evidence>
<name>A0ABV2AM31_9EUKA</name>
<evidence type="ECO:0000256" key="3">
    <source>
        <dbReference type="ARBA" id="ARBA00022448"/>
    </source>
</evidence>
<feature type="transmembrane region" description="Helical" evidence="7">
    <location>
        <begin position="55"/>
        <end position="80"/>
    </location>
</feature>
<evidence type="ECO:0000256" key="6">
    <source>
        <dbReference type="ARBA" id="ARBA00023136"/>
    </source>
</evidence>
<comment type="similarity">
    <text evidence="2">Belongs to the ATG22 family.</text>
</comment>
<dbReference type="InterPro" id="IPR036259">
    <property type="entry name" value="MFS_trans_sf"/>
</dbReference>
<dbReference type="EMBL" id="JBDODL010000808">
    <property type="protein sequence ID" value="MES1920690.1"/>
    <property type="molecule type" value="Genomic_DNA"/>
</dbReference>
<dbReference type="SUPFAM" id="SSF103473">
    <property type="entry name" value="MFS general substrate transporter"/>
    <property type="match status" value="1"/>
</dbReference>
<dbReference type="Proteomes" id="UP001439008">
    <property type="component" value="Unassembled WGS sequence"/>
</dbReference>
<evidence type="ECO:0000256" key="1">
    <source>
        <dbReference type="ARBA" id="ARBA00004127"/>
    </source>
</evidence>
<feature type="transmembrane region" description="Helical" evidence="7">
    <location>
        <begin position="92"/>
        <end position="109"/>
    </location>
</feature>
<feature type="transmembrane region" description="Helical" evidence="7">
    <location>
        <begin position="12"/>
        <end position="35"/>
    </location>
</feature>
<keyword evidence="5 7" id="KW-1133">Transmembrane helix</keyword>
<dbReference type="PANTHER" id="PTHR23519">
    <property type="entry name" value="AUTOPHAGY-RELATED PROTEIN 22"/>
    <property type="match status" value="1"/>
</dbReference>
<reference evidence="8 9" key="1">
    <citation type="journal article" date="2024" name="BMC Biol.">
        <title>Comparative genomics of Ascetosporea gives new insight into the evolutionary basis for animal parasitism in Rhizaria.</title>
        <authorList>
            <person name="Hiltunen Thoren M."/>
            <person name="Onut-Brannstrom I."/>
            <person name="Alfjorden A."/>
            <person name="Peckova H."/>
            <person name="Swords F."/>
            <person name="Hooper C."/>
            <person name="Holzer A.S."/>
            <person name="Bass D."/>
            <person name="Burki F."/>
        </authorList>
    </citation>
    <scope>NUCLEOTIDE SEQUENCE [LARGE SCALE GENOMIC DNA]</scope>
    <source>
        <strain evidence="8">20-A016</strain>
    </source>
</reference>
<protein>
    <recommendedName>
        <fullName evidence="10">Major facilitator superfamily (MFS) profile domain-containing protein</fullName>
    </recommendedName>
</protein>
<comment type="subcellular location">
    <subcellularLocation>
        <location evidence="1">Endomembrane system</location>
        <topology evidence="1">Multi-pass membrane protein</topology>
    </subcellularLocation>
</comment>